<proteinExistence type="predicted"/>
<keyword evidence="3" id="KW-1185">Reference proteome</keyword>
<dbReference type="Proteomes" id="UP000820818">
    <property type="component" value="Linkage Group LG1"/>
</dbReference>
<accession>A0AAD5Q1E7</accession>
<evidence type="ECO:0000256" key="1">
    <source>
        <dbReference type="SAM" id="MobiDB-lite"/>
    </source>
</evidence>
<evidence type="ECO:0000313" key="3">
    <source>
        <dbReference type="Proteomes" id="UP000820818"/>
    </source>
</evidence>
<organism evidence="2 3">
    <name type="scientific">Daphnia sinensis</name>
    <dbReference type="NCBI Taxonomy" id="1820382"/>
    <lineage>
        <taxon>Eukaryota</taxon>
        <taxon>Metazoa</taxon>
        <taxon>Ecdysozoa</taxon>
        <taxon>Arthropoda</taxon>
        <taxon>Crustacea</taxon>
        <taxon>Branchiopoda</taxon>
        <taxon>Diplostraca</taxon>
        <taxon>Cladocera</taxon>
        <taxon>Anomopoda</taxon>
        <taxon>Daphniidae</taxon>
        <taxon>Daphnia</taxon>
        <taxon>Daphnia similis group</taxon>
    </lineage>
</organism>
<dbReference type="EMBL" id="WJBH02000001">
    <property type="protein sequence ID" value="KAI9564029.1"/>
    <property type="molecule type" value="Genomic_DNA"/>
</dbReference>
<feature type="region of interest" description="Disordered" evidence="1">
    <location>
        <begin position="161"/>
        <end position="181"/>
    </location>
</feature>
<comment type="caution">
    <text evidence="2">The sequence shown here is derived from an EMBL/GenBank/DDBJ whole genome shotgun (WGS) entry which is preliminary data.</text>
</comment>
<dbReference type="AlphaFoldDB" id="A0AAD5Q1E7"/>
<gene>
    <name evidence="2" type="ORF">GHT06_007767</name>
</gene>
<sequence length="214" mass="24377">MDKVKKYWQTVIKEREGYWSSLFSKYEGEKEDVDLRSYMDNSSSRINTLLNLAIDNEEDANPEHPCTKVVQEGGKPPHDVSDANLQLPDNDVNQEPKQRESMNVNHPVAQVKRAAPAYVVEIMPDEEDEKWKSILNSTKKFKLCDSSMKIKDNVNDFVNEDKSVNSSGSPHSEALNESFAPNVSVLQREPLRFVCRRIKPGSSHTPSPKRFKLA</sequence>
<protein>
    <submittedName>
        <fullName evidence="2">Uncharacterized protein</fullName>
    </submittedName>
</protein>
<evidence type="ECO:0000313" key="2">
    <source>
        <dbReference type="EMBL" id="KAI9564029.1"/>
    </source>
</evidence>
<reference evidence="2 3" key="1">
    <citation type="submission" date="2022-05" db="EMBL/GenBank/DDBJ databases">
        <title>A multi-omics perspective on studying reproductive biology in Daphnia sinensis.</title>
        <authorList>
            <person name="Jia J."/>
        </authorList>
    </citation>
    <scope>NUCLEOTIDE SEQUENCE [LARGE SCALE GENOMIC DNA]</scope>
    <source>
        <strain evidence="2 3">WSL</strain>
    </source>
</reference>
<name>A0AAD5Q1E7_9CRUS</name>